<protein>
    <submittedName>
        <fullName evidence="2">VPS13_C domain-containing protein</fullName>
    </submittedName>
</protein>
<proteinExistence type="predicted"/>
<sequence>NLTTLSRPFKVSHFRSLGGRRLNHLVFNILRLLMTDELAAQMSLRGATRQGKSKKSFSSLGLLPIIANAAGGIFKDATAVSVGLAVAEHLRHAGTRVKKQSQASQQLAMAAGAVASSSEESMEADDEDDFDLLDQIYSN</sequence>
<keyword evidence="1" id="KW-1185">Reference proteome</keyword>
<evidence type="ECO:0000313" key="2">
    <source>
        <dbReference type="WBParaSite" id="maker-uti_cns_0000527-snap-gene-1.31-mRNA-1"/>
    </source>
</evidence>
<dbReference type="AlphaFoldDB" id="A0A1I8G0J6"/>
<accession>A0A1I8G0J6</accession>
<organism evidence="1 2">
    <name type="scientific">Macrostomum lignano</name>
    <dbReference type="NCBI Taxonomy" id="282301"/>
    <lineage>
        <taxon>Eukaryota</taxon>
        <taxon>Metazoa</taxon>
        <taxon>Spiralia</taxon>
        <taxon>Lophotrochozoa</taxon>
        <taxon>Platyhelminthes</taxon>
        <taxon>Rhabditophora</taxon>
        <taxon>Macrostomorpha</taxon>
        <taxon>Macrostomida</taxon>
        <taxon>Macrostomidae</taxon>
        <taxon>Macrostomum</taxon>
    </lineage>
</organism>
<dbReference type="Proteomes" id="UP000095280">
    <property type="component" value="Unplaced"/>
</dbReference>
<dbReference type="WBParaSite" id="maker-uti_cns_0000527-snap-gene-1.31-mRNA-1">
    <property type="protein sequence ID" value="maker-uti_cns_0000527-snap-gene-1.31-mRNA-1"/>
    <property type="gene ID" value="maker-uti_cns_0000527-snap-gene-1.31"/>
</dbReference>
<evidence type="ECO:0000313" key="1">
    <source>
        <dbReference type="Proteomes" id="UP000095280"/>
    </source>
</evidence>
<name>A0A1I8G0J6_9PLAT</name>
<reference evidence="2" key="1">
    <citation type="submission" date="2016-11" db="UniProtKB">
        <authorList>
            <consortium name="WormBaseParasite"/>
        </authorList>
    </citation>
    <scope>IDENTIFICATION</scope>
</reference>